<protein>
    <submittedName>
        <fullName evidence="1">Uncharacterized protein</fullName>
    </submittedName>
</protein>
<name>A0A3M7P5L8_BRAPC</name>
<accession>A0A3M7P5L8</accession>
<gene>
    <name evidence="1" type="ORF">BpHYR1_027948</name>
</gene>
<evidence type="ECO:0000313" key="2">
    <source>
        <dbReference type="Proteomes" id="UP000276133"/>
    </source>
</evidence>
<sequence>MVHININIQTFNLKNSVCFFVLKIQSKGTFKNFKYENKLDMTCQIYVRKCKLTKYTRNITSFLV</sequence>
<evidence type="ECO:0000313" key="1">
    <source>
        <dbReference type="EMBL" id="RMZ94342.1"/>
    </source>
</evidence>
<comment type="caution">
    <text evidence="1">The sequence shown here is derived from an EMBL/GenBank/DDBJ whole genome shotgun (WGS) entry which is preliminary data.</text>
</comment>
<organism evidence="1 2">
    <name type="scientific">Brachionus plicatilis</name>
    <name type="common">Marine rotifer</name>
    <name type="synonym">Brachionus muelleri</name>
    <dbReference type="NCBI Taxonomy" id="10195"/>
    <lineage>
        <taxon>Eukaryota</taxon>
        <taxon>Metazoa</taxon>
        <taxon>Spiralia</taxon>
        <taxon>Gnathifera</taxon>
        <taxon>Rotifera</taxon>
        <taxon>Eurotatoria</taxon>
        <taxon>Monogononta</taxon>
        <taxon>Pseudotrocha</taxon>
        <taxon>Ploima</taxon>
        <taxon>Brachionidae</taxon>
        <taxon>Brachionus</taxon>
    </lineage>
</organism>
<keyword evidence="2" id="KW-1185">Reference proteome</keyword>
<dbReference type="EMBL" id="REGN01013119">
    <property type="protein sequence ID" value="RMZ94342.1"/>
    <property type="molecule type" value="Genomic_DNA"/>
</dbReference>
<proteinExistence type="predicted"/>
<feature type="non-terminal residue" evidence="1">
    <location>
        <position position="64"/>
    </location>
</feature>
<dbReference type="AlphaFoldDB" id="A0A3M7P5L8"/>
<reference evidence="1 2" key="1">
    <citation type="journal article" date="2018" name="Sci. Rep.">
        <title>Genomic signatures of local adaptation to the degree of environmental predictability in rotifers.</title>
        <authorList>
            <person name="Franch-Gras L."/>
            <person name="Hahn C."/>
            <person name="Garcia-Roger E.M."/>
            <person name="Carmona M.J."/>
            <person name="Serra M."/>
            <person name="Gomez A."/>
        </authorList>
    </citation>
    <scope>NUCLEOTIDE SEQUENCE [LARGE SCALE GENOMIC DNA]</scope>
    <source>
        <strain evidence="1">HYR1</strain>
    </source>
</reference>
<dbReference type="Proteomes" id="UP000276133">
    <property type="component" value="Unassembled WGS sequence"/>
</dbReference>